<name>A0A9P6CWU2_9AGAR</name>
<organism evidence="1 2">
    <name type="scientific">Pholiota conissans</name>
    <dbReference type="NCBI Taxonomy" id="109636"/>
    <lineage>
        <taxon>Eukaryota</taxon>
        <taxon>Fungi</taxon>
        <taxon>Dikarya</taxon>
        <taxon>Basidiomycota</taxon>
        <taxon>Agaricomycotina</taxon>
        <taxon>Agaricomycetes</taxon>
        <taxon>Agaricomycetidae</taxon>
        <taxon>Agaricales</taxon>
        <taxon>Agaricineae</taxon>
        <taxon>Strophariaceae</taxon>
        <taxon>Pholiota</taxon>
    </lineage>
</organism>
<evidence type="ECO:0000313" key="1">
    <source>
        <dbReference type="EMBL" id="KAF9483321.1"/>
    </source>
</evidence>
<accession>A0A9P6CWU2</accession>
<evidence type="ECO:0000313" key="2">
    <source>
        <dbReference type="Proteomes" id="UP000807469"/>
    </source>
</evidence>
<dbReference type="OrthoDB" id="3070884at2759"/>
<keyword evidence="2" id="KW-1185">Reference proteome</keyword>
<reference evidence="1" key="1">
    <citation type="submission" date="2020-11" db="EMBL/GenBank/DDBJ databases">
        <authorList>
            <consortium name="DOE Joint Genome Institute"/>
            <person name="Ahrendt S."/>
            <person name="Riley R."/>
            <person name="Andreopoulos W."/>
            <person name="Labutti K."/>
            <person name="Pangilinan J."/>
            <person name="Ruiz-Duenas F.J."/>
            <person name="Barrasa J.M."/>
            <person name="Sanchez-Garcia M."/>
            <person name="Camarero S."/>
            <person name="Miyauchi S."/>
            <person name="Serrano A."/>
            <person name="Linde D."/>
            <person name="Babiker R."/>
            <person name="Drula E."/>
            <person name="Ayuso-Fernandez I."/>
            <person name="Pacheco R."/>
            <person name="Padilla G."/>
            <person name="Ferreira P."/>
            <person name="Barriuso J."/>
            <person name="Kellner H."/>
            <person name="Castanera R."/>
            <person name="Alfaro M."/>
            <person name="Ramirez L."/>
            <person name="Pisabarro A.G."/>
            <person name="Kuo A."/>
            <person name="Tritt A."/>
            <person name="Lipzen A."/>
            <person name="He G."/>
            <person name="Yan M."/>
            <person name="Ng V."/>
            <person name="Cullen D."/>
            <person name="Martin F."/>
            <person name="Rosso M.-N."/>
            <person name="Henrissat B."/>
            <person name="Hibbett D."/>
            <person name="Martinez A.T."/>
            <person name="Grigoriev I.V."/>
        </authorList>
    </citation>
    <scope>NUCLEOTIDE SEQUENCE</scope>
    <source>
        <strain evidence="1">CIRM-BRFM 674</strain>
    </source>
</reference>
<dbReference type="EMBL" id="MU155155">
    <property type="protein sequence ID" value="KAF9483321.1"/>
    <property type="molecule type" value="Genomic_DNA"/>
</dbReference>
<evidence type="ECO:0008006" key="3">
    <source>
        <dbReference type="Google" id="ProtNLM"/>
    </source>
</evidence>
<dbReference type="Proteomes" id="UP000807469">
    <property type="component" value="Unassembled WGS sequence"/>
</dbReference>
<sequence>MLPITLPQELIDLIVDEVASDRSERVDTLKTCSLVSKSFSQPARTRIFSNITIEYNIIYERRGTKKFDRVEALWNTLQRDPRLARKVCAFELNLVEVIRFPRLIGTDYWDWDLSKERIDQVVLPGIMDTLAEAQRGHTGYRGRLHTLGLGGYDLFLLDWNRLPSKFQQSWWALCAASTLKYLRVGRMRDFPLTLDIGMKPLLRRLELVVELPSSSTTMTLPYAQLASGEGFASLEELECVHLLGWWPPDDICTIIAMTCASTLRTLKM</sequence>
<proteinExistence type="predicted"/>
<protein>
    <recommendedName>
        <fullName evidence="3">F-box domain-containing protein</fullName>
    </recommendedName>
</protein>
<comment type="caution">
    <text evidence="1">The sequence shown here is derived from an EMBL/GenBank/DDBJ whole genome shotgun (WGS) entry which is preliminary data.</text>
</comment>
<gene>
    <name evidence="1" type="ORF">BDN70DRAFT_328662</name>
</gene>
<dbReference type="AlphaFoldDB" id="A0A9P6CWU2"/>